<proteinExistence type="predicted"/>
<reference evidence="1 2" key="1">
    <citation type="submission" date="2016-05" db="EMBL/GenBank/DDBJ databases">
        <title>Genome sequencing of Trichophyton violaceum CMCC(F)T3l isolated from hair.</title>
        <authorList>
            <person name="Zhan P."/>
            <person name="Tao Y."/>
            <person name="Liu W."/>
        </authorList>
    </citation>
    <scope>NUCLEOTIDE SEQUENCE [LARGE SCALE GENOMIC DNA]</scope>
    <source>
        <strain evidence="2">CMCC(F)T3l</strain>
    </source>
</reference>
<dbReference type="EMBL" id="LHPN01000009">
    <property type="protein sequence ID" value="OAL70475.1"/>
    <property type="molecule type" value="Genomic_DNA"/>
</dbReference>
<evidence type="ECO:0000313" key="2">
    <source>
        <dbReference type="Proteomes" id="UP000243519"/>
    </source>
</evidence>
<dbReference type="Gene3D" id="3.10.490.10">
    <property type="entry name" value="Gamma-glutamyl cyclotransferase-like"/>
    <property type="match status" value="1"/>
</dbReference>
<comment type="caution">
    <text evidence="1">The sequence shown here is derived from an EMBL/GenBank/DDBJ whole genome shotgun (WGS) entry which is preliminary data.</text>
</comment>
<keyword evidence="2" id="KW-1185">Reference proteome</keyword>
<sequence>MKACQSQYGKFSYLSRLLASANNLLPPNPYNTANKIIDYYLNKSAKEEESIPKSSGPPQILSHLKWTMSGGLGVSRLVALDHYPREYRRALRNTLSQQQLTAYCKETIPLFFFGPLMLPSFLKSTTDADAHMDQAQYMSQGSLLGHKLYLFEGSELPLVMPSSEPGDYVDGMLIFNLTAARRGWIHELEASNEVEMRNVRVEIVLDDGNLSNLDAAAFVWTGGEDIGISPASATQWRIDKSEQKTLNWLVRPVTDNIKGRKDLKLESLEFWLLSLDKAVYSSVACLWNVFKGASKLLDEAVALLCLQAAPSELVELLLLQKTDAILLTRDAQEILENLHIQVDKMAAANFDWGLVDIMAEMDEVVLHQPNQPWPNSAFMLGGGMFASGANFFGALNTQGQMLEDLSRLLQQIESLRVQSRLQLQQPVPVEYLDVAAAQLMPQWTARDMPSPIRQLVQSVSYQAASIGILNLPFPTREAIYKLVLDTTYTMKQSIHPNWVTGEVIDDTASSDIPTPWLWSRCPRITKYHLHPAILRVNRQIYHETVTVLGRQNLWVVVSTSDTRIAQGLTEMGAALPIPANWRGLGLPGYSPYVYHVPIEMQVEENPNIALAERQFFVMALGCVWDLVALMISYSSIPWSLVVRLNETDFFSHQQKLDCIARIVKMLEPLKLLGEEDYSRTVTFWFQNRIAGDRIIQLNRLQIRFSSIELLGMLREYVDPFKADLWQINWAKEDLKMAKWGFFFIHAMNKYGAEEQYGRMWRDTLCIGHARLMIIRLAQGKLVLAKHHAQRASDVADLHEVTIWWCKALISRITEWDDRVPNGDTIIEALRAIWCLCWNERKSWFHLLWQHYKDAEHEAHRTIAYMVYLLEGIRLVLAITNEANDLKKQAKLLNNLMCIQGQSVNDGCSPDQRDYHNLTTRSVINDSRLPDSVQQQSIEEGLNLWRLIE</sequence>
<name>A0A178FEW6_TRIVO</name>
<protein>
    <submittedName>
        <fullName evidence="1">Uncharacterized protein</fullName>
    </submittedName>
</protein>
<gene>
    <name evidence="1" type="ORF">A7D00_5441</name>
</gene>
<accession>A0A178FEW6</accession>
<evidence type="ECO:0000313" key="1">
    <source>
        <dbReference type="EMBL" id="OAL70475.1"/>
    </source>
</evidence>
<organism evidence="1 2">
    <name type="scientific">Trichophyton violaceum</name>
    <dbReference type="NCBI Taxonomy" id="34388"/>
    <lineage>
        <taxon>Eukaryota</taxon>
        <taxon>Fungi</taxon>
        <taxon>Dikarya</taxon>
        <taxon>Ascomycota</taxon>
        <taxon>Pezizomycotina</taxon>
        <taxon>Eurotiomycetes</taxon>
        <taxon>Eurotiomycetidae</taxon>
        <taxon>Onygenales</taxon>
        <taxon>Arthrodermataceae</taxon>
        <taxon>Trichophyton</taxon>
    </lineage>
</organism>
<dbReference type="OrthoDB" id="4170788at2759"/>
<dbReference type="AlphaFoldDB" id="A0A178FEW6"/>
<dbReference type="Proteomes" id="UP000243519">
    <property type="component" value="Unassembled WGS sequence"/>
</dbReference>